<dbReference type="Pfam" id="PF01554">
    <property type="entry name" value="MatE"/>
    <property type="match status" value="2"/>
</dbReference>
<feature type="region of interest" description="Disordered" evidence="10">
    <location>
        <begin position="1"/>
        <end position="28"/>
    </location>
</feature>
<dbReference type="InterPro" id="IPR048279">
    <property type="entry name" value="MdtK-like"/>
</dbReference>
<gene>
    <name evidence="12" type="ORF">FIV46_15515</name>
</gene>
<keyword evidence="7" id="KW-0406">Ion transport</keyword>
<evidence type="ECO:0000256" key="6">
    <source>
        <dbReference type="ARBA" id="ARBA00022989"/>
    </source>
</evidence>
<evidence type="ECO:0000256" key="8">
    <source>
        <dbReference type="ARBA" id="ARBA00023136"/>
    </source>
</evidence>
<feature type="transmembrane region" description="Helical" evidence="11">
    <location>
        <begin position="378"/>
        <end position="397"/>
    </location>
</feature>
<dbReference type="InterPro" id="IPR002528">
    <property type="entry name" value="MATE_fam"/>
</dbReference>
<comment type="caution">
    <text evidence="12">The sequence shown here is derived from an EMBL/GenBank/DDBJ whole genome shotgun (WGS) entry which is preliminary data.</text>
</comment>
<dbReference type="OrthoDB" id="9806302at2"/>
<dbReference type="PIRSF" id="PIRSF006603">
    <property type="entry name" value="DinF"/>
    <property type="match status" value="1"/>
</dbReference>
<keyword evidence="6 11" id="KW-1133">Transmembrane helix</keyword>
<feature type="transmembrane region" description="Helical" evidence="11">
    <location>
        <begin position="341"/>
        <end position="366"/>
    </location>
</feature>
<protein>
    <recommendedName>
        <fullName evidence="9">Multidrug-efflux transporter</fullName>
    </recommendedName>
</protein>
<feature type="transmembrane region" description="Helical" evidence="11">
    <location>
        <begin position="42"/>
        <end position="63"/>
    </location>
</feature>
<evidence type="ECO:0000313" key="13">
    <source>
        <dbReference type="Proteomes" id="UP000319148"/>
    </source>
</evidence>
<feature type="transmembrane region" description="Helical" evidence="11">
    <location>
        <begin position="216"/>
        <end position="240"/>
    </location>
</feature>
<name>A0A501PBR0_9PROT</name>
<sequence>MAHRGDKYRRKKRIMTKTKGSRRPHHDLTTGSIPSHLIRMTLPLVIGLLANMAYGLVDLYFVGMLGDNELAAMGYVTSVTMLLISACIGLSAGTSSVLARASGRKDHDAIVCLSTSSFYLTLLISLGLSLIGLITINPLFTLIGANEAILPLIRDYIVIWYISSIFVIAPIVGMAAMRAMGDTMTQTKINIAAAIANVILDPIFIFGWFGFPRLEIQGAALATAIARGGVFFAIYGVLYYRFEAIEFSRAILERFREAARSILQVAVPAAATNMIIPAGNVVLIGIISGYGQNAVAATNVAARIESLCLVFFFSLSAVIGPVVGQNLAAHKFDRIEEALKTVLAFCLAWGAVLAVTIALLANFLAGQFSDDPYIIEKAVAYLYLIPVSYGAYGFVMSANASFNGIGRPLPGVIVSTLRTVVLPLPIIYFASMYYDLPVIYGITSACNIVAGAVSFFWVMKTVRDLRPEPRPATQVSG</sequence>
<feature type="transmembrane region" description="Helical" evidence="11">
    <location>
        <begin position="156"/>
        <end position="177"/>
    </location>
</feature>
<feature type="transmembrane region" description="Helical" evidence="11">
    <location>
        <begin position="409"/>
        <end position="431"/>
    </location>
</feature>
<evidence type="ECO:0000256" key="4">
    <source>
        <dbReference type="ARBA" id="ARBA00022475"/>
    </source>
</evidence>
<evidence type="ECO:0000256" key="11">
    <source>
        <dbReference type="SAM" id="Phobius"/>
    </source>
</evidence>
<keyword evidence="13" id="KW-1185">Reference proteome</keyword>
<evidence type="ECO:0000256" key="10">
    <source>
        <dbReference type="SAM" id="MobiDB-lite"/>
    </source>
</evidence>
<dbReference type="PANTHER" id="PTHR43298">
    <property type="entry name" value="MULTIDRUG RESISTANCE PROTEIN NORM-RELATED"/>
    <property type="match status" value="1"/>
</dbReference>
<feature type="compositionally biased region" description="Basic residues" evidence="10">
    <location>
        <begin position="1"/>
        <end position="25"/>
    </location>
</feature>
<evidence type="ECO:0000256" key="1">
    <source>
        <dbReference type="ARBA" id="ARBA00004429"/>
    </source>
</evidence>
<dbReference type="EMBL" id="VFIY01000018">
    <property type="protein sequence ID" value="TPD57521.1"/>
    <property type="molecule type" value="Genomic_DNA"/>
</dbReference>
<proteinExistence type="predicted"/>
<feature type="transmembrane region" description="Helical" evidence="11">
    <location>
        <begin position="307"/>
        <end position="329"/>
    </location>
</feature>
<feature type="transmembrane region" description="Helical" evidence="11">
    <location>
        <begin position="189"/>
        <end position="210"/>
    </location>
</feature>
<evidence type="ECO:0000256" key="3">
    <source>
        <dbReference type="ARBA" id="ARBA00022449"/>
    </source>
</evidence>
<dbReference type="Proteomes" id="UP000319148">
    <property type="component" value="Unassembled WGS sequence"/>
</dbReference>
<dbReference type="PANTHER" id="PTHR43298:SF2">
    <property type="entry name" value="FMN_FAD EXPORTER YEEO-RELATED"/>
    <property type="match status" value="1"/>
</dbReference>
<dbReference type="AlphaFoldDB" id="A0A501PBR0"/>
<evidence type="ECO:0000313" key="12">
    <source>
        <dbReference type="EMBL" id="TPD57521.1"/>
    </source>
</evidence>
<feature type="transmembrane region" description="Helical" evidence="11">
    <location>
        <begin position="261"/>
        <end position="287"/>
    </location>
</feature>
<evidence type="ECO:0000256" key="7">
    <source>
        <dbReference type="ARBA" id="ARBA00023065"/>
    </source>
</evidence>
<feature type="transmembrane region" description="Helical" evidence="11">
    <location>
        <begin position="110"/>
        <end position="136"/>
    </location>
</feature>
<keyword evidence="3" id="KW-0050">Antiport</keyword>
<accession>A0A501PBR0</accession>
<comment type="subcellular location">
    <subcellularLocation>
        <location evidence="1">Cell inner membrane</location>
        <topology evidence="1">Multi-pass membrane protein</topology>
    </subcellularLocation>
</comment>
<evidence type="ECO:0000256" key="5">
    <source>
        <dbReference type="ARBA" id="ARBA00022692"/>
    </source>
</evidence>
<dbReference type="GO" id="GO:0005886">
    <property type="term" value="C:plasma membrane"/>
    <property type="evidence" value="ECO:0007669"/>
    <property type="project" value="UniProtKB-SubCell"/>
</dbReference>
<dbReference type="InterPro" id="IPR050222">
    <property type="entry name" value="MATE_MdtK"/>
</dbReference>
<dbReference type="GO" id="GO:0006811">
    <property type="term" value="P:monoatomic ion transport"/>
    <property type="evidence" value="ECO:0007669"/>
    <property type="project" value="UniProtKB-KW"/>
</dbReference>
<evidence type="ECO:0000256" key="2">
    <source>
        <dbReference type="ARBA" id="ARBA00022448"/>
    </source>
</evidence>
<dbReference type="NCBIfam" id="TIGR00797">
    <property type="entry name" value="matE"/>
    <property type="match status" value="1"/>
</dbReference>
<evidence type="ECO:0000256" key="9">
    <source>
        <dbReference type="ARBA" id="ARBA00031636"/>
    </source>
</evidence>
<dbReference type="GO" id="GO:0042910">
    <property type="term" value="F:xenobiotic transmembrane transporter activity"/>
    <property type="evidence" value="ECO:0007669"/>
    <property type="project" value="InterPro"/>
</dbReference>
<dbReference type="GO" id="GO:0015297">
    <property type="term" value="F:antiporter activity"/>
    <property type="evidence" value="ECO:0007669"/>
    <property type="project" value="UniProtKB-KW"/>
</dbReference>
<feature type="transmembrane region" description="Helical" evidence="11">
    <location>
        <begin position="437"/>
        <end position="458"/>
    </location>
</feature>
<keyword evidence="8 11" id="KW-0472">Membrane</keyword>
<keyword evidence="4" id="KW-1003">Cell membrane</keyword>
<keyword evidence="5 11" id="KW-0812">Transmembrane</keyword>
<keyword evidence="2" id="KW-0813">Transport</keyword>
<feature type="transmembrane region" description="Helical" evidence="11">
    <location>
        <begin position="75"/>
        <end position="98"/>
    </location>
</feature>
<organism evidence="12 13">
    <name type="scientific">Emcibacter nanhaiensis</name>
    <dbReference type="NCBI Taxonomy" id="1505037"/>
    <lineage>
        <taxon>Bacteria</taxon>
        <taxon>Pseudomonadati</taxon>
        <taxon>Pseudomonadota</taxon>
        <taxon>Alphaproteobacteria</taxon>
        <taxon>Emcibacterales</taxon>
        <taxon>Emcibacteraceae</taxon>
        <taxon>Emcibacter</taxon>
    </lineage>
</organism>
<reference evidence="13" key="1">
    <citation type="submission" date="2019-06" db="EMBL/GenBank/DDBJ databases">
        <title>The complete genome of Emcibacter congregatus ZYLT.</title>
        <authorList>
            <person name="Zhao Z."/>
        </authorList>
    </citation>
    <scope>NUCLEOTIDE SEQUENCE [LARGE SCALE GENOMIC DNA]</scope>
    <source>
        <strain evidence="13">MCCC 1A06723</strain>
    </source>
</reference>